<keyword evidence="3" id="KW-1003">Cell membrane</keyword>
<feature type="domain" description="Major facilitator superfamily (MFS) profile" evidence="8">
    <location>
        <begin position="15"/>
        <end position="253"/>
    </location>
</feature>
<proteinExistence type="predicted"/>
<dbReference type="InterPro" id="IPR011701">
    <property type="entry name" value="MFS"/>
</dbReference>
<dbReference type="InterPro" id="IPR036259">
    <property type="entry name" value="MFS_trans_sf"/>
</dbReference>
<comment type="subcellular location">
    <subcellularLocation>
        <location evidence="1">Cell membrane</location>
        <topology evidence="1">Multi-pass membrane protein</topology>
    </subcellularLocation>
</comment>
<evidence type="ECO:0000256" key="5">
    <source>
        <dbReference type="ARBA" id="ARBA00022989"/>
    </source>
</evidence>
<dbReference type="Proteomes" id="UP000614469">
    <property type="component" value="Unassembled WGS sequence"/>
</dbReference>
<keyword evidence="6 7" id="KW-0472">Membrane</keyword>
<reference evidence="9 10" key="1">
    <citation type="submission" date="2020-08" db="EMBL/GenBank/DDBJ databases">
        <title>Bridging the membrane lipid divide: bacteria of the FCB group superphylum have the potential to synthesize archaeal ether lipids.</title>
        <authorList>
            <person name="Villanueva L."/>
            <person name="Von Meijenfeldt F.A.B."/>
            <person name="Westbye A.B."/>
            <person name="Yadav S."/>
            <person name="Hopmans E.C."/>
            <person name="Dutilh B.E."/>
            <person name="Sinninghe Damste J.S."/>
        </authorList>
    </citation>
    <scope>NUCLEOTIDE SEQUENCE [LARGE SCALE GENOMIC DNA]</scope>
    <source>
        <strain evidence="9">NIOZ-UU36</strain>
    </source>
</reference>
<feature type="transmembrane region" description="Helical" evidence="7">
    <location>
        <begin position="105"/>
        <end position="121"/>
    </location>
</feature>
<dbReference type="AlphaFoldDB" id="A0A8J6TFA2"/>
<feature type="non-terminal residue" evidence="9">
    <location>
        <position position="253"/>
    </location>
</feature>
<feature type="transmembrane region" description="Helical" evidence="7">
    <location>
        <begin position="49"/>
        <end position="70"/>
    </location>
</feature>
<dbReference type="PRINTS" id="PR01035">
    <property type="entry name" value="TCRTETA"/>
</dbReference>
<dbReference type="Pfam" id="PF07690">
    <property type="entry name" value="MFS_1"/>
    <property type="match status" value="1"/>
</dbReference>
<evidence type="ECO:0000256" key="7">
    <source>
        <dbReference type="SAM" id="Phobius"/>
    </source>
</evidence>
<sequence length="253" mass="27662">MLTSLRSIYNEYSPKFWLVVGVSFIDGVGGKILFPFFSLYITWKFDVGMTQAGIVLGIFAAFGMVGNMIGGALTDKFGRRNLIIFGLVASALSTLSLGLVNDLAALYPLAVFVGLLSHIAGPAHQAMIADILPEKQRAEGFGILRVVGNLAWIIGPTIGGFVANRSYFALFVTDAIISSVVAILFYFLISETKPEASLEAISETMLQTFKGYFLVMRNMAYMAFIAASILMGLVYLQMYNSLSVYLRDTHQIE</sequence>
<evidence type="ECO:0000313" key="10">
    <source>
        <dbReference type="Proteomes" id="UP000614469"/>
    </source>
</evidence>
<evidence type="ECO:0000256" key="6">
    <source>
        <dbReference type="ARBA" id="ARBA00023136"/>
    </source>
</evidence>
<name>A0A8J6TFA2_9CHLR</name>
<dbReference type="InterPro" id="IPR050171">
    <property type="entry name" value="MFS_Transporters"/>
</dbReference>
<keyword evidence="5 7" id="KW-1133">Transmembrane helix</keyword>
<evidence type="ECO:0000259" key="8">
    <source>
        <dbReference type="PROSITE" id="PS50850"/>
    </source>
</evidence>
<evidence type="ECO:0000256" key="2">
    <source>
        <dbReference type="ARBA" id="ARBA00022448"/>
    </source>
</evidence>
<dbReference type="SUPFAM" id="SSF103473">
    <property type="entry name" value="MFS general substrate transporter"/>
    <property type="match status" value="1"/>
</dbReference>
<dbReference type="InterPro" id="IPR001958">
    <property type="entry name" value="Tet-R_TetA/multi-R_MdtG-like"/>
</dbReference>
<evidence type="ECO:0000256" key="4">
    <source>
        <dbReference type="ARBA" id="ARBA00022692"/>
    </source>
</evidence>
<dbReference type="InterPro" id="IPR020846">
    <property type="entry name" value="MFS_dom"/>
</dbReference>
<organism evidence="9 10">
    <name type="scientific">Candidatus Desulfolinea nitratireducens</name>
    <dbReference type="NCBI Taxonomy" id="2841698"/>
    <lineage>
        <taxon>Bacteria</taxon>
        <taxon>Bacillati</taxon>
        <taxon>Chloroflexota</taxon>
        <taxon>Anaerolineae</taxon>
        <taxon>Anaerolineales</taxon>
        <taxon>Anaerolineales incertae sedis</taxon>
        <taxon>Candidatus Desulfolinea</taxon>
    </lineage>
</organism>
<feature type="transmembrane region" description="Helical" evidence="7">
    <location>
        <begin position="16"/>
        <end position="43"/>
    </location>
</feature>
<feature type="transmembrane region" description="Helical" evidence="7">
    <location>
        <begin position="142"/>
        <end position="162"/>
    </location>
</feature>
<feature type="transmembrane region" description="Helical" evidence="7">
    <location>
        <begin position="219"/>
        <end position="238"/>
    </location>
</feature>
<accession>A0A8J6TFA2</accession>
<dbReference type="Gene3D" id="1.20.1250.20">
    <property type="entry name" value="MFS general substrate transporter like domains"/>
    <property type="match status" value="1"/>
</dbReference>
<feature type="transmembrane region" description="Helical" evidence="7">
    <location>
        <begin position="82"/>
        <end position="99"/>
    </location>
</feature>
<dbReference type="GO" id="GO:0022857">
    <property type="term" value="F:transmembrane transporter activity"/>
    <property type="evidence" value="ECO:0007669"/>
    <property type="project" value="InterPro"/>
</dbReference>
<protein>
    <submittedName>
        <fullName evidence="9">MFS transporter</fullName>
    </submittedName>
</protein>
<dbReference type="PROSITE" id="PS50850">
    <property type="entry name" value="MFS"/>
    <property type="match status" value="1"/>
</dbReference>
<evidence type="ECO:0000256" key="3">
    <source>
        <dbReference type="ARBA" id="ARBA00022475"/>
    </source>
</evidence>
<comment type="caution">
    <text evidence="9">The sequence shown here is derived from an EMBL/GenBank/DDBJ whole genome shotgun (WGS) entry which is preliminary data.</text>
</comment>
<dbReference type="GO" id="GO:0005886">
    <property type="term" value="C:plasma membrane"/>
    <property type="evidence" value="ECO:0007669"/>
    <property type="project" value="UniProtKB-SubCell"/>
</dbReference>
<keyword evidence="2" id="KW-0813">Transport</keyword>
<dbReference type="PANTHER" id="PTHR23517">
    <property type="entry name" value="RESISTANCE PROTEIN MDTM, PUTATIVE-RELATED-RELATED"/>
    <property type="match status" value="1"/>
</dbReference>
<evidence type="ECO:0000256" key="1">
    <source>
        <dbReference type="ARBA" id="ARBA00004651"/>
    </source>
</evidence>
<dbReference type="EMBL" id="JACNJN010000144">
    <property type="protein sequence ID" value="MBC8336161.1"/>
    <property type="molecule type" value="Genomic_DNA"/>
</dbReference>
<feature type="transmembrane region" description="Helical" evidence="7">
    <location>
        <begin position="168"/>
        <end position="189"/>
    </location>
</feature>
<evidence type="ECO:0000313" key="9">
    <source>
        <dbReference type="EMBL" id="MBC8336161.1"/>
    </source>
</evidence>
<keyword evidence="4 7" id="KW-0812">Transmembrane</keyword>
<gene>
    <name evidence="9" type="ORF">H8E29_12910</name>
</gene>